<evidence type="ECO:0000256" key="1">
    <source>
        <dbReference type="ARBA" id="ARBA00022801"/>
    </source>
</evidence>
<dbReference type="Gene3D" id="3.40.50.1820">
    <property type="entry name" value="alpha/beta hydrolase"/>
    <property type="match status" value="1"/>
</dbReference>
<keyword evidence="1" id="KW-0378">Hydrolase</keyword>
<dbReference type="eggNOG" id="KOG4569">
    <property type="taxonomic scope" value="Eukaryota"/>
</dbReference>
<evidence type="ECO:0000259" key="3">
    <source>
        <dbReference type="Pfam" id="PF01764"/>
    </source>
</evidence>
<dbReference type="GO" id="GO:0004806">
    <property type="term" value="F:triacylglycerol lipase activity"/>
    <property type="evidence" value="ECO:0007669"/>
    <property type="project" value="InterPro"/>
</dbReference>
<dbReference type="GO" id="GO:0006629">
    <property type="term" value="P:lipid metabolic process"/>
    <property type="evidence" value="ECO:0007669"/>
    <property type="project" value="InterPro"/>
</dbReference>
<dbReference type="OrthoDB" id="1654044at2759"/>
<dbReference type="Gramene" id="KGN55201">
    <property type="protein sequence ID" value="KGN55201"/>
    <property type="gene ID" value="Csa_4G639890"/>
</dbReference>
<proteinExistence type="predicted"/>
<reference evidence="4 5" key="3">
    <citation type="journal article" date="2010" name="BMC Genomics">
        <title>Transcriptome sequencing and comparative analysis of cucumber flowers with different sex types.</title>
        <authorList>
            <person name="Guo S."/>
            <person name="Zheng Y."/>
            <person name="Joung J.G."/>
            <person name="Liu S."/>
            <person name="Zhang Z."/>
            <person name="Crasta O.R."/>
            <person name="Sobral B.W."/>
            <person name="Xu Y."/>
            <person name="Huang S."/>
            <person name="Fei Z."/>
        </authorList>
    </citation>
    <scope>NUCLEOTIDE SEQUENCE [LARGE SCALE GENOMIC DNA]</scope>
    <source>
        <strain evidence="5">cv. 9930</strain>
    </source>
</reference>
<feature type="transmembrane region" description="Helical" evidence="2">
    <location>
        <begin position="62"/>
        <end position="81"/>
    </location>
</feature>
<dbReference type="OMA" id="FILPWIK"/>
<dbReference type="PANTHER" id="PTHR46086:SF4">
    <property type="entry name" value="ALPHA_BETA-HYDROLASES SUPERFAMILY PROTEIN"/>
    <property type="match status" value="1"/>
</dbReference>
<dbReference type="ESTHER" id="cucsa-a0a0a0l4w4">
    <property type="family name" value="Triacylglycerol-lipase-OBL1-like"/>
</dbReference>
<keyword evidence="5" id="KW-1185">Reference proteome</keyword>
<dbReference type="Proteomes" id="UP000029981">
    <property type="component" value="Chromosome 4"/>
</dbReference>
<evidence type="ECO:0000313" key="4">
    <source>
        <dbReference type="EMBL" id="KGN55201.1"/>
    </source>
</evidence>
<dbReference type="InterPro" id="IPR002921">
    <property type="entry name" value="Fungal_lipase-type"/>
</dbReference>
<organism evidence="4 5">
    <name type="scientific">Cucumis sativus</name>
    <name type="common">Cucumber</name>
    <dbReference type="NCBI Taxonomy" id="3659"/>
    <lineage>
        <taxon>Eukaryota</taxon>
        <taxon>Viridiplantae</taxon>
        <taxon>Streptophyta</taxon>
        <taxon>Embryophyta</taxon>
        <taxon>Tracheophyta</taxon>
        <taxon>Spermatophyta</taxon>
        <taxon>Magnoliopsida</taxon>
        <taxon>eudicotyledons</taxon>
        <taxon>Gunneridae</taxon>
        <taxon>Pentapetalae</taxon>
        <taxon>rosids</taxon>
        <taxon>fabids</taxon>
        <taxon>Cucurbitales</taxon>
        <taxon>Cucurbitaceae</taxon>
        <taxon>Benincaseae</taxon>
        <taxon>Cucumis</taxon>
    </lineage>
</organism>
<dbReference type="InterPro" id="IPR029058">
    <property type="entry name" value="AB_hydrolase_fold"/>
</dbReference>
<keyword evidence="2" id="KW-1133">Transmembrane helix</keyword>
<dbReference type="PANTHER" id="PTHR46086">
    <property type="entry name" value="ALPHA/BETA-HYDROLASES SUPERFAMILY PROTEIN"/>
    <property type="match status" value="1"/>
</dbReference>
<feature type="transmembrane region" description="Helical" evidence="2">
    <location>
        <begin position="268"/>
        <end position="289"/>
    </location>
</feature>
<dbReference type="SUPFAM" id="SSF53474">
    <property type="entry name" value="alpha/beta-Hydrolases"/>
    <property type="match status" value="1"/>
</dbReference>
<reference evidence="4 5" key="4">
    <citation type="journal article" date="2011" name="BMC Genomics">
        <title>RNA-Seq improves annotation of protein-coding genes in the cucumber genome.</title>
        <authorList>
            <person name="Li Z."/>
            <person name="Zhang Z."/>
            <person name="Yan P."/>
            <person name="Huang S."/>
            <person name="Fei Z."/>
            <person name="Lin K."/>
        </authorList>
    </citation>
    <scope>NUCLEOTIDE SEQUENCE [LARGE SCALE GENOMIC DNA]</scope>
    <source>
        <strain evidence="5">cv. 9930</strain>
    </source>
</reference>
<gene>
    <name evidence="4" type="ORF">Csa_4G639890</name>
</gene>
<dbReference type="EMBL" id="CM002925">
    <property type="protein sequence ID" value="KGN55201.1"/>
    <property type="molecule type" value="Genomic_DNA"/>
</dbReference>
<reference evidence="4 5" key="1">
    <citation type="journal article" date="2009" name="Nat. Genet.">
        <title>The genome of the cucumber, Cucumis sativus L.</title>
        <authorList>
            <person name="Huang S."/>
            <person name="Li R."/>
            <person name="Zhang Z."/>
            <person name="Li L."/>
            <person name="Gu X."/>
            <person name="Fan W."/>
            <person name="Lucas W.J."/>
            <person name="Wang X."/>
            <person name="Xie B."/>
            <person name="Ni P."/>
            <person name="Ren Y."/>
            <person name="Zhu H."/>
            <person name="Li J."/>
            <person name="Lin K."/>
            <person name="Jin W."/>
            <person name="Fei Z."/>
            <person name="Li G."/>
            <person name="Staub J."/>
            <person name="Kilian A."/>
            <person name="van der Vossen E.A."/>
            <person name="Wu Y."/>
            <person name="Guo J."/>
            <person name="He J."/>
            <person name="Jia Z."/>
            <person name="Ren Y."/>
            <person name="Tian G."/>
            <person name="Lu Y."/>
            <person name="Ruan J."/>
            <person name="Qian W."/>
            <person name="Wang M."/>
            <person name="Huang Q."/>
            <person name="Li B."/>
            <person name="Xuan Z."/>
            <person name="Cao J."/>
            <person name="Asan"/>
            <person name="Wu Z."/>
            <person name="Zhang J."/>
            <person name="Cai Q."/>
            <person name="Bai Y."/>
            <person name="Zhao B."/>
            <person name="Han Y."/>
            <person name="Li Y."/>
            <person name="Li X."/>
            <person name="Wang S."/>
            <person name="Shi Q."/>
            <person name="Liu S."/>
            <person name="Cho W.K."/>
            <person name="Kim J.Y."/>
            <person name="Xu Y."/>
            <person name="Heller-Uszynska K."/>
            <person name="Miao H."/>
            <person name="Cheng Z."/>
            <person name="Zhang S."/>
            <person name="Wu J."/>
            <person name="Yang Y."/>
            <person name="Kang H."/>
            <person name="Li M."/>
            <person name="Liang H."/>
            <person name="Ren X."/>
            <person name="Shi Z."/>
            <person name="Wen M."/>
            <person name="Jian M."/>
            <person name="Yang H."/>
            <person name="Zhang G."/>
            <person name="Yang Z."/>
            <person name="Chen R."/>
            <person name="Liu S."/>
            <person name="Li J."/>
            <person name="Ma L."/>
            <person name="Liu H."/>
            <person name="Zhou Y."/>
            <person name="Zhao J."/>
            <person name="Fang X."/>
            <person name="Li G."/>
            <person name="Fang L."/>
            <person name="Li Y."/>
            <person name="Liu D."/>
            <person name="Zheng H."/>
            <person name="Zhang Y."/>
            <person name="Qin N."/>
            <person name="Li Z."/>
            <person name="Yang G."/>
            <person name="Yang S."/>
            <person name="Bolund L."/>
            <person name="Kristiansen K."/>
            <person name="Zheng H."/>
            <person name="Li S."/>
            <person name="Zhang X."/>
            <person name="Yang H."/>
            <person name="Wang J."/>
            <person name="Sun R."/>
            <person name="Zhang B."/>
            <person name="Jiang S."/>
            <person name="Wang J."/>
            <person name="Du Y."/>
            <person name="Li S."/>
        </authorList>
    </citation>
    <scope>NUCLEOTIDE SEQUENCE [LARGE SCALE GENOMIC DNA]</scope>
    <source>
        <strain evidence="5">cv. 9930</strain>
    </source>
</reference>
<accession>A0A0A0L4W4</accession>
<keyword evidence="2" id="KW-0812">Transmembrane</keyword>
<dbReference type="Pfam" id="PF01764">
    <property type="entry name" value="Lipase_3"/>
    <property type="match status" value="1"/>
</dbReference>
<protein>
    <recommendedName>
        <fullName evidence="3">Fungal lipase-type domain-containing protein</fullName>
    </recommendedName>
</protein>
<dbReference type="CDD" id="cd00519">
    <property type="entry name" value="Lipase_3"/>
    <property type="match status" value="1"/>
</dbReference>
<feature type="domain" description="Fungal lipase-type" evidence="3">
    <location>
        <begin position="189"/>
        <end position="345"/>
    </location>
</feature>
<dbReference type="InterPro" id="IPR044819">
    <property type="entry name" value="OBL-like"/>
</dbReference>
<name>A0A0A0L4W4_CUCSA</name>
<evidence type="ECO:0000256" key="2">
    <source>
        <dbReference type="SAM" id="Phobius"/>
    </source>
</evidence>
<evidence type="ECO:0000313" key="5">
    <source>
        <dbReference type="Proteomes" id="UP000029981"/>
    </source>
</evidence>
<dbReference type="KEGG" id="csv:101203879"/>
<keyword evidence="2" id="KW-0472">Membrane</keyword>
<reference evidence="4 5" key="2">
    <citation type="journal article" date="2009" name="PLoS ONE">
        <title>An integrated genetic and cytogenetic map of the cucumber genome.</title>
        <authorList>
            <person name="Ren Y."/>
            <person name="Zhang Z."/>
            <person name="Liu J."/>
            <person name="Staub J.E."/>
            <person name="Han Y."/>
            <person name="Cheng Z."/>
            <person name="Li X."/>
            <person name="Lu J."/>
            <person name="Miao H."/>
            <person name="Kang H."/>
            <person name="Xie B."/>
            <person name="Gu X."/>
            <person name="Wang X."/>
            <person name="Du Y."/>
            <person name="Jin W."/>
            <person name="Huang S."/>
        </authorList>
    </citation>
    <scope>NUCLEOTIDE SEQUENCE [LARGE SCALE GENOMIC DNA]</scope>
    <source>
        <strain evidence="5">cv. 9930</strain>
    </source>
</reference>
<dbReference type="AlphaFoldDB" id="A0A0A0L4W4"/>
<sequence length="454" mass="52732">MVFNREERMGSNNVDYLTLKPESATLLDLFLFTLSFSYVDIRKLVKCPAGKERSYQSFGDRWIIVSSILLVKLLIAITKLFQTFKTMREKIFGVPQETYGAKVKCEDWRIEVGKNSNSKLGDDNGFRYYGALTMMASTLAYESTPVIETVVDNCWKMEMDKCYDFWNDFQDKIRTRAFAFRAKDPNVMVVAFKGTSALGDWSENLNVSWYNIKGIGNIHDGFMQALGLQQNTDWPKELPPRPDNHEFAYYTLRQVLRDFVKDNDKARFIITGHSLGGALAILFVTILAFHEESALLKRLQAIYTFGQPRSGDRNFAKFMNNLTKKYGFDYYRYVYSFDIVPRVPFDCKNFWYKHFGGCVYYNSCYKGKFLEAQPNPNYFCESWLTPFQYLTAWWELLRSLVIPLFKGPKYFEGFNTLMLRLIGLVVPGVSAHSSQNYINLTRYGKIQLPSHIKP</sequence>